<dbReference type="SMART" id="SM00692">
    <property type="entry name" value="DM3"/>
    <property type="match status" value="1"/>
</dbReference>
<dbReference type="Proteomes" id="UP000824540">
    <property type="component" value="Unassembled WGS sequence"/>
</dbReference>
<comment type="caution">
    <text evidence="9">The sequence shown here is derived from an EMBL/GenBank/DDBJ whole genome shotgun (WGS) entry which is preliminary data.</text>
</comment>
<keyword evidence="10" id="KW-1185">Reference proteome</keyword>
<dbReference type="OrthoDB" id="9419443at2759"/>
<dbReference type="GO" id="GO:0043565">
    <property type="term" value="F:sequence-specific DNA binding"/>
    <property type="evidence" value="ECO:0007669"/>
    <property type="project" value="UniProtKB-UniRule"/>
</dbReference>
<feature type="region of interest" description="Disordered" evidence="7">
    <location>
        <begin position="206"/>
        <end position="227"/>
    </location>
</feature>
<evidence type="ECO:0000256" key="4">
    <source>
        <dbReference type="ARBA" id="ARBA00023125"/>
    </source>
</evidence>
<evidence type="ECO:0000313" key="10">
    <source>
        <dbReference type="Proteomes" id="UP000824540"/>
    </source>
</evidence>
<keyword evidence="2 5" id="KW-0863">Zinc-finger</keyword>
<dbReference type="SUPFAM" id="SSF57716">
    <property type="entry name" value="Glucocorticoid receptor-like (DNA-binding domain)"/>
    <property type="match status" value="1"/>
</dbReference>
<dbReference type="Pfam" id="PF05485">
    <property type="entry name" value="THAP"/>
    <property type="match status" value="1"/>
</dbReference>
<evidence type="ECO:0000256" key="5">
    <source>
        <dbReference type="PROSITE-ProRule" id="PRU00309"/>
    </source>
</evidence>
<dbReference type="PROSITE" id="PS50950">
    <property type="entry name" value="ZF_THAP"/>
    <property type="match status" value="1"/>
</dbReference>
<dbReference type="SMART" id="SM00980">
    <property type="entry name" value="THAP"/>
    <property type="match status" value="1"/>
</dbReference>
<evidence type="ECO:0000259" key="8">
    <source>
        <dbReference type="PROSITE" id="PS50950"/>
    </source>
</evidence>
<keyword evidence="6" id="KW-0131">Cell cycle</keyword>
<evidence type="ECO:0000256" key="3">
    <source>
        <dbReference type="ARBA" id="ARBA00022833"/>
    </source>
</evidence>
<feature type="compositionally biased region" description="Basic residues" evidence="7">
    <location>
        <begin position="110"/>
        <end position="135"/>
    </location>
</feature>
<dbReference type="InterPro" id="IPR026516">
    <property type="entry name" value="THAP1/10"/>
</dbReference>
<evidence type="ECO:0000256" key="6">
    <source>
        <dbReference type="RuleBase" id="RU369073"/>
    </source>
</evidence>
<dbReference type="EMBL" id="JAFBMS010000266">
    <property type="protein sequence ID" value="KAG9331991.1"/>
    <property type="molecule type" value="Genomic_DNA"/>
</dbReference>
<protein>
    <recommendedName>
        <fullName evidence="6">THAP domain-containing protein 1</fullName>
    </recommendedName>
</protein>
<keyword evidence="3" id="KW-0862">Zinc</keyword>
<evidence type="ECO:0000256" key="7">
    <source>
        <dbReference type="SAM" id="MobiDB-lite"/>
    </source>
</evidence>
<feature type="region of interest" description="Disordered" evidence="7">
    <location>
        <begin position="106"/>
        <end position="135"/>
    </location>
</feature>
<proteinExistence type="inferred from homology"/>
<comment type="subcellular location">
    <subcellularLocation>
        <location evidence="6">Nucleus</location>
        <location evidence="6">Nucleoplasm</location>
    </subcellularLocation>
</comment>
<keyword evidence="4 5" id="KW-0238">DNA-binding</keyword>
<comment type="similarity">
    <text evidence="6">Belongs to the THAP1 family.</text>
</comment>
<organism evidence="9 10">
    <name type="scientific">Albula glossodonta</name>
    <name type="common">roundjaw bonefish</name>
    <dbReference type="NCBI Taxonomy" id="121402"/>
    <lineage>
        <taxon>Eukaryota</taxon>
        <taxon>Metazoa</taxon>
        <taxon>Chordata</taxon>
        <taxon>Craniata</taxon>
        <taxon>Vertebrata</taxon>
        <taxon>Euteleostomi</taxon>
        <taxon>Actinopterygii</taxon>
        <taxon>Neopterygii</taxon>
        <taxon>Teleostei</taxon>
        <taxon>Albuliformes</taxon>
        <taxon>Albulidae</taxon>
        <taxon>Albula</taxon>
    </lineage>
</organism>
<keyword evidence="6" id="KW-0804">Transcription</keyword>
<dbReference type="PANTHER" id="PTHR46600:SF11">
    <property type="entry name" value="THAP DOMAIN-CONTAINING PROTEIN 10"/>
    <property type="match status" value="1"/>
</dbReference>
<accession>A0A8T2N0S3</accession>
<name>A0A8T2N0S3_9TELE</name>
<dbReference type="AlphaFoldDB" id="A0A8T2N0S3"/>
<dbReference type="InterPro" id="IPR006612">
    <property type="entry name" value="THAP_Znf"/>
</dbReference>
<evidence type="ECO:0000256" key="1">
    <source>
        <dbReference type="ARBA" id="ARBA00022723"/>
    </source>
</evidence>
<keyword evidence="1" id="KW-0479">Metal-binding</keyword>
<keyword evidence="6" id="KW-0175">Coiled coil</keyword>
<dbReference type="GO" id="GO:0003700">
    <property type="term" value="F:DNA-binding transcription factor activity"/>
    <property type="evidence" value="ECO:0007669"/>
    <property type="project" value="UniProtKB-UniRule"/>
</dbReference>
<gene>
    <name evidence="9" type="ORF">JZ751_016267</name>
</gene>
<dbReference type="GO" id="GO:0005654">
    <property type="term" value="C:nucleoplasm"/>
    <property type="evidence" value="ECO:0007669"/>
    <property type="project" value="UniProtKB-SubCell"/>
</dbReference>
<reference evidence="9" key="1">
    <citation type="thesis" date="2021" institute="BYU ScholarsArchive" country="Provo, UT, USA">
        <title>Applications of and Algorithms for Genome Assembly and Genomic Analyses with an Emphasis on Marine Teleosts.</title>
        <authorList>
            <person name="Pickett B.D."/>
        </authorList>
    </citation>
    <scope>NUCLEOTIDE SEQUENCE</scope>
    <source>
        <strain evidence="9">HI-2016</strain>
    </source>
</reference>
<dbReference type="GO" id="GO:0001935">
    <property type="term" value="P:endothelial cell proliferation"/>
    <property type="evidence" value="ECO:0007669"/>
    <property type="project" value="UniProtKB-UniRule"/>
</dbReference>
<feature type="domain" description="THAP-type" evidence="8">
    <location>
        <begin position="1"/>
        <end position="102"/>
    </location>
</feature>
<keyword evidence="6" id="KW-0539">Nucleus</keyword>
<dbReference type="PANTHER" id="PTHR46600">
    <property type="entry name" value="THAP DOMAIN-CONTAINING"/>
    <property type="match status" value="1"/>
</dbReference>
<evidence type="ECO:0000256" key="2">
    <source>
        <dbReference type="ARBA" id="ARBA00022771"/>
    </source>
</evidence>
<sequence>MGGLRCIIGGCYNRPTSEISLYKFPSLEKDPSLHQTWVRAVKKTRQGWGGPTPRSVICSAHFGDECFKQRATSSLAQKRLAHNSIPSRKRRTLEPDAIPTVFSVTNTARSPKKRQKTALPKRKPAKKSTKFPVSRKKIVPSETSAAITMQPLEEEQVEKYELVHSLEKNVVQTLSLLILRQLQLLLAEGGVPLHAEVHDLADKPCPTCGRPRPETPAPPPSQPEKSDGQCVWFMSITIVAT</sequence>
<keyword evidence="6" id="KW-0805">Transcription regulation</keyword>
<evidence type="ECO:0000313" key="9">
    <source>
        <dbReference type="EMBL" id="KAG9331991.1"/>
    </source>
</evidence>
<dbReference type="GO" id="GO:0008270">
    <property type="term" value="F:zinc ion binding"/>
    <property type="evidence" value="ECO:0007669"/>
    <property type="project" value="UniProtKB-KW"/>
</dbReference>
<comment type="function">
    <text evidence="6">DNA-binding transcription regulator that regulates endothelial cell proliferation and G1/S cell-cycle progression. Specifically binds the 5'-[AT]NTNN[GT]GGCA[AGT]-3' core DNA sequence and acts by modulating expression of pRB-E2F cell-cycle target genes.</text>
</comment>